<dbReference type="InterPro" id="IPR003439">
    <property type="entry name" value="ABC_transporter-like_ATP-bd"/>
</dbReference>
<dbReference type="PROSITE" id="PS50893">
    <property type="entry name" value="ABC_TRANSPORTER_2"/>
    <property type="match status" value="1"/>
</dbReference>
<evidence type="ECO:0000313" key="6">
    <source>
        <dbReference type="Proteomes" id="UP000193083"/>
    </source>
</evidence>
<feature type="domain" description="ABC transporter" evidence="4">
    <location>
        <begin position="8"/>
        <end position="242"/>
    </location>
</feature>
<keyword evidence="6" id="KW-1185">Reference proteome</keyword>
<evidence type="ECO:0000256" key="1">
    <source>
        <dbReference type="ARBA" id="ARBA00022448"/>
    </source>
</evidence>
<accession>A0A1X7NL17</accession>
<dbReference type="InterPro" id="IPR051120">
    <property type="entry name" value="ABC_AA/LPS_Transport"/>
</dbReference>
<dbReference type="SMART" id="SM00382">
    <property type="entry name" value="AAA"/>
    <property type="match status" value="1"/>
</dbReference>
<dbReference type="Pfam" id="PF00005">
    <property type="entry name" value="ABC_tran"/>
    <property type="match status" value="1"/>
</dbReference>
<reference evidence="5 6" key="1">
    <citation type="submission" date="2017-04" db="EMBL/GenBank/DDBJ databases">
        <authorList>
            <person name="Afonso C.L."/>
            <person name="Miller P.J."/>
            <person name="Scott M.A."/>
            <person name="Spackman E."/>
            <person name="Goraichik I."/>
            <person name="Dimitrov K.M."/>
            <person name="Suarez D.L."/>
            <person name="Swayne D.E."/>
        </authorList>
    </citation>
    <scope>NUCLEOTIDE SEQUENCE [LARGE SCALE GENOMIC DNA]</scope>
    <source>
        <strain evidence="5 6">B5P</strain>
    </source>
</reference>
<dbReference type="InterPro" id="IPR027417">
    <property type="entry name" value="P-loop_NTPase"/>
</dbReference>
<dbReference type="PANTHER" id="PTHR45772:SF3">
    <property type="entry name" value="ABC TRANSPORTER ATP-BINDING PROTEIN"/>
    <property type="match status" value="1"/>
</dbReference>
<dbReference type="Gene3D" id="3.40.50.300">
    <property type="entry name" value="P-loop containing nucleotide triphosphate hydrolases"/>
    <property type="match status" value="1"/>
</dbReference>
<evidence type="ECO:0000256" key="2">
    <source>
        <dbReference type="ARBA" id="ARBA00022741"/>
    </source>
</evidence>
<evidence type="ECO:0000313" key="5">
    <source>
        <dbReference type="EMBL" id="SMH37863.1"/>
    </source>
</evidence>
<dbReference type="GO" id="GO:0005886">
    <property type="term" value="C:plasma membrane"/>
    <property type="evidence" value="ECO:0007669"/>
    <property type="project" value="TreeGrafter"/>
</dbReference>
<keyword evidence="1" id="KW-0813">Transport</keyword>
<sequence>MAAVNPLLVVKDLHRSFGGLKAVDGIDLTVMPGEVRAIIGPNGAGKSTLVGLVCGRIEPDSGSILFDGRDITALPAHRRVRQGIAYTFQITSIFPNLTVFDNVALPVQRSQHHSVGVARLRRGVLEALERVGLSDRLDQPAGELAYGHQRLLEVAMGLSLKPRLLILDEPTQGLSDGEIEGFVALVREIARDATVMLIEHNMDVVMSLADRITVLNFGKVLAEGTPEEIRANAHVQAAYLGTPDDE</sequence>
<dbReference type="SUPFAM" id="SSF52540">
    <property type="entry name" value="P-loop containing nucleoside triphosphate hydrolases"/>
    <property type="match status" value="1"/>
</dbReference>
<dbReference type="AlphaFoldDB" id="A0A1X7NL17"/>
<dbReference type="Pfam" id="PF12399">
    <property type="entry name" value="BCA_ABC_TP_C"/>
    <property type="match status" value="1"/>
</dbReference>
<dbReference type="GO" id="GO:0016887">
    <property type="term" value="F:ATP hydrolysis activity"/>
    <property type="evidence" value="ECO:0007669"/>
    <property type="project" value="InterPro"/>
</dbReference>
<dbReference type="CDD" id="cd03219">
    <property type="entry name" value="ABC_Mj1267_LivG_branched"/>
    <property type="match status" value="1"/>
</dbReference>
<gene>
    <name evidence="5" type="ORF">SAMN02982922_1973</name>
</gene>
<dbReference type="Proteomes" id="UP000193083">
    <property type="component" value="Unassembled WGS sequence"/>
</dbReference>
<organism evidence="5 6">
    <name type="scientific">Mesorhizobium australicum</name>
    <dbReference type="NCBI Taxonomy" id="536018"/>
    <lineage>
        <taxon>Bacteria</taxon>
        <taxon>Pseudomonadati</taxon>
        <taxon>Pseudomonadota</taxon>
        <taxon>Alphaproteobacteria</taxon>
        <taxon>Hyphomicrobiales</taxon>
        <taxon>Phyllobacteriaceae</taxon>
        <taxon>Mesorhizobium</taxon>
    </lineage>
</organism>
<dbReference type="EMBL" id="FXBL01000004">
    <property type="protein sequence ID" value="SMH37863.1"/>
    <property type="molecule type" value="Genomic_DNA"/>
</dbReference>
<proteinExistence type="predicted"/>
<keyword evidence="3 5" id="KW-0067">ATP-binding</keyword>
<dbReference type="PANTHER" id="PTHR45772">
    <property type="entry name" value="CONSERVED COMPONENT OF ABC TRANSPORTER FOR NATURAL AMINO ACIDS-RELATED"/>
    <property type="match status" value="1"/>
</dbReference>
<evidence type="ECO:0000256" key="3">
    <source>
        <dbReference type="ARBA" id="ARBA00022840"/>
    </source>
</evidence>
<evidence type="ECO:0000259" key="4">
    <source>
        <dbReference type="PROSITE" id="PS50893"/>
    </source>
</evidence>
<dbReference type="InterPro" id="IPR032823">
    <property type="entry name" value="BCA_ABC_TP_C"/>
</dbReference>
<keyword evidence="2" id="KW-0547">Nucleotide-binding</keyword>
<name>A0A1X7NL17_9HYPH</name>
<dbReference type="InterPro" id="IPR003593">
    <property type="entry name" value="AAA+_ATPase"/>
</dbReference>
<protein>
    <submittedName>
        <fullName evidence="5">Amino acid/amide ABC transporter ATP-binding protein 1, HAAT family</fullName>
    </submittedName>
</protein>
<dbReference type="GO" id="GO:0005524">
    <property type="term" value="F:ATP binding"/>
    <property type="evidence" value="ECO:0007669"/>
    <property type="project" value="UniProtKB-KW"/>
</dbReference>